<gene>
    <name evidence="1" type="ORF">METZ01_LOCUS84578</name>
</gene>
<accession>A0A381UUT0</accession>
<dbReference type="AlphaFoldDB" id="A0A381UUT0"/>
<evidence type="ECO:0000313" key="1">
    <source>
        <dbReference type="EMBL" id="SVA31724.1"/>
    </source>
</evidence>
<proteinExistence type="predicted"/>
<protein>
    <submittedName>
        <fullName evidence="1">Uncharacterized protein</fullName>
    </submittedName>
</protein>
<sequence length="38" mass="4325">MKRIFHLQNVGVVVILLMTQHGADRDAIFVVVLVDYTI</sequence>
<dbReference type="EMBL" id="UINC01007155">
    <property type="protein sequence ID" value="SVA31724.1"/>
    <property type="molecule type" value="Genomic_DNA"/>
</dbReference>
<reference evidence="1" key="1">
    <citation type="submission" date="2018-05" db="EMBL/GenBank/DDBJ databases">
        <authorList>
            <person name="Lanie J.A."/>
            <person name="Ng W.-L."/>
            <person name="Kazmierczak K.M."/>
            <person name="Andrzejewski T.M."/>
            <person name="Davidsen T.M."/>
            <person name="Wayne K.J."/>
            <person name="Tettelin H."/>
            <person name="Glass J.I."/>
            <person name="Rusch D."/>
            <person name="Podicherti R."/>
            <person name="Tsui H.-C.T."/>
            <person name="Winkler M.E."/>
        </authorList>
    </citation>
    <scope>NUCLEOTIDE SEQUENCE</scope>
</reference>
<name>A0A381UUT0_9ZZZZ</name>
<organism evidence="1">
    <name type="scientific">marine metagenome</name>
    <dbReference type="NCBI Taxonomy" id="408172"/>
    <lineage>
        <taxon>unclassified sequences</taxon>
        <taxon>metagenomes</taxon>
        <taxon>ecological metagenomes</taxon>
    </lineage>
</organism>